<evidence type="ECO:0000256" key="4">
    <source>
        <dbReference type="ARBA" id="ARBA00023163"/>
    </source>
</evidence>
<dbReference type="GO" id="GO:0005634">
    <property type="term" value="C:nucleus"/>
    <property type="evidence" value="ECO:0007669"/>
    <property type="project" value="UniProtKB-SubCell"/>
</dbReference>
<evidence type="ECO:0000256" key="7">
    <source>
        <dbReference type="SAM" id="MobiDB-lite"/>
    </source>
</evidence>
<dbReference type="PANTHER" id="PTHR33057:SF3">
    <property type="entry name" value="TRANSCRIPTION REPRESSOR"/>
    <property type="match status" value="1"/>
</dbReference>
<feature type="domain" description="OVATE" evidence="8">
    <location>
        <begin position="207"/>
        <end position="266"/>
    </location>
</feature>
<evidence type="ECO:0000256" key="5">
    <source>
        <dbReference type="ARBA" id="ARBA00023242"/>
    </source>
</evidence>
<dbReference type="Proteomes" id="UP001327560">
    <property type="component" value="Chromosome 2"/>
</dbReference>
<keyword evidence="10" id="KW-1185">Reference proteome</keyword>
<dbReference type="InterPro" id="IPR038933">
    <property type="entry name" value="Ovate"/>
</dbReference>
<feature type="region of interest" description="Disordered" evidence="7">
    <location>
        <begin position="119"/>
        <end position="190"/>
    </location>
</feature>
<feature type="compositionally biased region" description="Low complexity" evidence="7">
    <location>
        <begin position="146"/>
        <end position="155"/>
    </location>
</feature>
<dbReference type="AlphaFoldDB" id="A0AAQ3K0T8"/>
<dbReference type="NCBIfam" id="TIGR01568">
    <property type="entry name" value="A_thal_3678"/>
    <property type="match status" value="1"/>
</dbReference>
<sequence>MEKSINKSTKLKHRFTRMLLRSSCTATIAATEAGGAQTRPSSAALHRRVAPVVHVSINCGARRSVEASEPLIPLPTRKEEEKETNAQRRKIDLERNKSSGRLVEKKKSLFDAYEFTSSSSMDSEDDELDLFSSDGGDEKETATLLSSKSFSSDSSEFYRRSRKNKSRNTRSKVMKSTRWPPRRQEKHSGELRPLISAEKEEKAGFAVVKRSTDPYSDFRSSMVEMIVERGMSKPRDLERLLDSYLTLNSLRHHEFILEAFADICEAMFGK</sequence>
<comment type="function">
    <text evidence="6">Transcriptional repressor that regulates multiple aspects of plant growth and development.</text>
</comment>
<organism evidence="9 10">
    <name type="scientific">Canna indica</name>
    <name type="common">Indian-shot</name>
    <dbReference type="NCBI Taxonomy" id="4628"/>
    <lineage>
        <taxon>Eukaryota</taxon>
        <taxon>Viridiplantae</taxon>
        <taxon>Streptophyta</taxon>
        <taxon>Embryophyta</taxon>
        <taxon>Tracheophyta</taxon>
        <taxon>Spermatophyta</taxon>
        <taxon>Magnoliopsida</taxon>
        <taxon>Liliopsida</taxon>
        <taxon>Zingiberales</taxon>
        <taxon>Cannaceae</taxon>
        <taxon>Canna</taxon>
    </lineage>
</organism>
<accession>A0AAQ3K0T8</accession>
<evidence type="ECO:0000313" key="10">
    <source>
        <dbReference type="Proteomes" id="UP001327560"/>
    </source>
</evidence>
<protein>
    <recommendedName>
        <fullName evidence="6">Transcription repressor</fullName>
    </recommendedName>
    <alternativeName>
        <fullName evidence="6">Ovate family protein</fullName>
    </alternativeName>
</protein>
<evidence type="ECO:0000256" key="1">
    <source>
        <dbReference type="ARBA" id="ARBA00004123"/>
    </source>
</evidence>
<dbReference type="InterPro" id="IPR006458">
    <property type="entry name" value="Ovate_C"/>
</dbReference>
<keyword evidence="2 6" id="KW-0678">Repressor</keyword>
<dbReference type="PANTHER" id="PTHR33057">
    <property type="entry name" value="TRANSCRIPTION REPRESSOR OFP7-RELATED"/>
    <property type="match status" value="1"/>
</dbReference>
<dbReference type="PROSITE" id="PS51754">
    <property type="entry name" value="OVATE"/>
    <property type="match status" value="1"/>
</dbReference>
<keyword evidence="4 6" id="KW-0804">Transcription</keyword>
<evidence type="ECO:0000259" key="8">
    <source>
        <dbReference type="PROSITE" id="PS51754"/>
    </source>
</evidence>
<name>A0AAQ3K0T8_9LILI</name>
<proteinExistence type="predicted"/>
<keyword evidence="3 6" id="KW-0805">Transcription regulation</keyword>
<dbReference type="EMBL" id="CP136891">
    <property type="protein sequence ID" value="WOK98567.1"/>
    <property type="molecule type" value="Genomic_DNA"/>
</dbReference>
<comment type="subcellular location">
    <subcellularLocation>
        <location evidence="1 6">Nucleus</location>
    </subcellularLocation>
</comment>
<dbReference type="Pfam" id="PF04844">
    <property type="entry name" value="Ovate"/>
    <property type="match status" value="1"/>
</dbReference>
<feature type="compositionally biased region" description="Basic residues" evidence="7">
    <location>
        <begin position="160"/>
        <end position="181"/>
    </location>
</feature>
<evidence type="ECO:0000256" key="6">
    <source>
        <dbReference type="RuleBase" id="RU367028"/>
    </source>
</evidence>
<evidence type="ECO:0000256" key="2">
    <source>
        <dbReference type="ARBA" id="ARBA00022491"/>
    </source>
</evidence>
<keyword evidence="5 6" id="KW-0539">Nucleus</keyword>
<evidence type="ECO:0000256" key="3">
    <source>
        <dbReference type="ARBA" id="ARBA00023015"/>
    </source>
</evidence>
<evidence type="ECO:0000313" key="9">
    <source>
        <dbReference type="EMBL" id="WOK98567.1"/>
    </source>
</evidence>
<reference evidence="9 10" key="1">
    <citation type="submission" date="2023-10" db="EMBL/GenBank/DDBJ databases">
        <title>Chromosome-scale genome assembly provides insights into flower coloration mechanisms of Canna indica.</title>
        <authorList>
            <person name="Li C."/>
        </authorList>
    </citation>
    <scope>NUCLEOTIDE SEQUENCE [LARGE SCALE GENOMIC DNA]</scope>
    <source>
        <tissue evidence="9">Flower</tissue>
    </source>
</reference>
<dbReference type="GO" id="GO:0045892">
    <property type="term" value="P:negative regulation of DNA-templated transcription"/>
    <property type="evidence" value="ECO:0007669"/>
    <property type="project" value="UniProtKB-UniRule"/>
</dbReference>
<gene>
    <name evidence="9" type="ORF">Cni_G07279</name>
</gene>